<keyword evidence="3" id="KW-1185">Reference proteome</keyword>
<dbReference type="InterPro" id="IPR037490">
    <property type="entry name" value="WAP"/>
</dbReference>
<evidence type="ECO:0008006" key="4">
    <source>
        <dbReference type="Google" id="ProtNLM"/>
    </source>
</evidence>
<reference evidence="2 3" key="1">
    <citation type="submission" date="2023-10" db="EMBL/GenBank/DDBJ databases">
        <title>Chromosome-scale genome assembly provides insights into flower coloration mechanisms of Canna indica.</title>
        <authorList>
            <person name="Li C."/>
        </authorList>
    </citation>
    <scope>NUCLEOTIDE SEQUENCE [LARGE SCALE GENOMIC DNA]</scope>
    <source>
        <tissue evidence="2">Flower</tissue>
    </source>
</reference>
<accession>A0AAQ3QEJ9</accession>
<dbReference type="AlphaFoldDB" id="A0AAQ3QEJ9"/>
<dbReference type="PANTHER" id="PTHR33883:SF7">
    <property type="entry name" value="OS04G0521600 PROTEIN"/>
    <property type="match status" value="1"/>
</dbReference>
<dbReference type="EMBL" id="CP136894">
    <property type="protein sequence ID" value="WOL08084.1"/>
    <property type="molecule type" value="Genomic_DNA"/>
</dbReference>
<dbReference type="Proteomes" id="UP001327560">
    <property type="component" value="Chromosome 5"/>
</dbReference>
<evidence type="ECO:0000256" key="1">
    <source>
        <dbReference type="SAM" id="MobiDB-lite"/>
    </source>
</evidence>
<evidence type="ECO:0000313" key="3">
    <source>
        <dbReference type="Proteomes" id="UP001327560"/>
    </source>
</evidence>
<organism evidence="2 3">
    <name type="scientific">Canna indica</name>
    <name type="common">Indian-shot</name>
    <dbReference type="NCBI Taxonomy" id="4628"/>
    <lineage>
        <taxon>Eukaryota</taxon>
        <taxon>Viridiplantae</taxon>
        <taxon>Streptophyta</taxon>
        <taxon>Embryophyta</taxon>
        <taxon>Tracheophyta</taxon>
        <taxon>Spermatophyta</taxon>
        <taxon>Magnoliopsida</taxon>
        <taxon>Liliopsida</taxon>
        <taxon>Zingiberales</taxon>
        <taxon>Cannaceae</taxon>
        <taxon>Canna</taxon>
    </lineage>
</organism>
<feature type="region of interest" description="Disordered" evidence="1">
    <location>
        <begin position="137"/>
        <end position="160"/>
    </location>
</feature>
<gene>
    <name evidence="2" type="ORF">Cni_G16836</name>
</gene>
<protein>
    <recommendedName>
        <fullName evidence="4">WPP domain-associated protein</fullName>
    </recommendedName>
</protein>
<name>A0AAQ3QEJ9_9LILI</name>
<proteinExistence type="predicted"/>
<sequence length="492" mass="57018">MDAFFNGLDCRLRVSGMVADSIMMGIVNSAMEDAYKRSCSKEGDIERLIQKSRFCELAIMQLEWCLKYLQEEIDNTTCDREILLCDLLETRNRIHYRLEETNMAIAERDAELVRRKESEMKLKLALELKGEEVRSLHSTLGGLEREKNENESSSDMSYVNEDESDHHVLDEVGCSVDKQLSKVRNKLQNGRQILTSLMHSTRSNPNTPKANSGDFFDMDSDGIKTLHELHELMLDIDEIVTDVDILKNDVRSSLETISSSVSLFKASTEEDKWTWNMEREITSLVVSNILNADLSSDVGITEKPKDYELHEEIRRLKEEKDAMEIKAVIVDDVYEVNYRGLVRTVRDHFSDINSELLIRESIFRVIFIELVNEMINMRESYINEQYLKEQIYNAVFTEVIKGIEIISLMDHMEDKKVLINPALEEGLDHSLNSDMKQHNTSCNSTRVVRKNRAHFDLMEKSSEKFSQMMEKFELATCDKLSINILRYVFHTT</sequence>
<evidence type="ECO:0000313" key="2">
    <source>
        <dbReference type="EMBL" id="WOL08084.1"/>
    </source>
</evidence>
<dbReference type="PANTHER" id="PTHR33883">
    <property type="entry name" value="WPP DOMAIN-ASSOCIATED PROTEIN"/>
    <property type="match status" value="1"/>
</dbReference>